<organism evidence="6 8">
    <name type="scientific">Mycolicibacterium mucogenicum</name>
    <name type="common">Mycobacterium mucogenicum</name>
    <dbReference type="NCBI Taxonomy" id="56689"/>
    <lineage>
        <taxon>Bacteria</taxon>
        <taxon>Bacillati</taxon>
        <taxon>Actinomycetota</taxon>
        <taxon>Actinomycetes</taxon>
        <taxon>Mycobacteriales</taxon>
        <taxon>Mycobacteriaceae</taxon>
        <taxon>Mycolicibacterium</taxon>
    </lineage>
</organism>
<comment type="catalytic activity">
    <reaction evidence="4">
        <text>a fatty acyl-CoA + H2O = a fatty acid + CoA + H(+)</text>
        <dbReference type="Rhea" id="RHEA:16781"/>
        <dbReference type="ChEBI" id="CHEBI:15377"/>
        <dbReference type="ChEBI" id="CHEBI:15378"/>
        <dbReference type="ChEBI" id="CHEBI:28868"/>
        <dbReference type="ChEBI" id="CHEBI:57287"/>
        <dbReference type="ChEBI" id="CHEBI:77636"/>
    </reaction>
</comment>
<dbReference type="InterPro" id="IPR001031">
    <property type="entry name" value="Thioesterase"/>
</dbReference>
<dbReference type="EMBL" id="SDLO01000012">
    <property type="protein sequence ID" value="TDK87973.1"/>
    <property type="molecule type" value="Genomic_DNA"/>
</dbReference>
<keyword evidence="3" id="KW-0843">Virulence</keyword>
<evidence type="ECO:0000256" key="4">
    <source>
        <dbReference type="ARBA" id="ARBA00024293"/>
    </source>
</evidence>
<evidence type="ECO:0000256" key="1">
    <source>
        <dbReference type="ARBA" id="ARBA00007169"/>
    </source>
</evidence>
<proteinExistence type="inferred from homology"/>
<dbReference type="InterPro" id="IPR029058">
    <property type="entry name" value="AB_hydrolase_fold"/>
</dbReference>
<evidence type="ECO:0000313" key="9">
    <source>
        <dbReference type="Proteomes" id="UP000294929"/>
    </source>
</evidence>
<accession>A0A1A0LTR8</accession>
<dbReference type="SUPFAM" id="SSF53474">
    <property type="entry name" value="alpha/beta-Hydrolases"/>
    <property type="match status" value="1"/>
</dbReference>
<dbReference type="Proteomes" id="UP000093962">
    <property type="component" value="Unassembled WGS sequence"/>
</dbReference>
<dbReference type="InterPro" id="IPR012223">
    <property type="entry name" value="TEII"/>
</dbReference>
<evidence type="ECO:0000313" key="7">
    <source>
        <dbReference type="EMBL" id="TDK87973.1"/>
    </source>
</evidence>
<gene>
    <name evidence="6" type="ORF">A5642_06335</name>
    <name evidence="7" type="ORF">EUA03_16705</name>
</gene>
<dbReference type="Proteomes" id="UP000294929">
    <property type="component" value="Unassembled WGS sequence"/>
</dbReference>
<evidence type="ECO:0000259" key="5">
    <source>
        <dbReference type="Pfam" id="PF00975"/>
    </source>
</evidence>
<evidence type="ECO:0000256" key="2">
    <source>
        <dbReference type="ARBA" id="ARBA00015007"/>
    </source>
</evidence>
<reference evidence="7 9" key="2">
    <citation type="submission" date="2019-01" db="EMBL/GenBank/DDBJ databases">
        <title>High-quality-draft genome sequences of five non-tuberculosis mycobacteriaceae isolated from a nosocomial environment.</title>
        <authorList>
            <person name="Tiago I."/>
            <person name="Alarico S."/>
            <person name="Pereira S.G."/>
            <person name="Coelho C."/>
            <person name="Maranha A."/>
            <person name="Empadinhas N."/>
        </authorList>
    </citation>
    <scope>NUCLEOTIDE SEQUENCE [LARGE SCALE GENOMIC DNA]</scope>
    <source>
        <strain evidence="7 9">24AIII</strain>
    </source>
</reference>
<dbReference type="GO" id="GO:0008610">
    <property type="term" value="P:lipid biosynthetic process"/>
    <property type="evidence" value="ECO:0007669"/>
    <property type="project" value="TreeGrafter"/>
</dbReference>
<evidence type="ECO:0000256" key="3">
    <source>
        <dbReference type="ARBA" id="ARBA00023026"/>
    </source>
</evidence>
<dbReference type="PANTHER" id="PTHR11487">
    <property type="entry name" value="THIOESTERASE"/>
    <property type="match status" value="1"/>
</dbReference>
<dbReference type="EMBL" id="LZSF01000286">
    <property type="protein sequence ID" value="OBA76535.1"/>
    <property type="molecule type" value="Genomic_DNA"/>
</dbReference>
<sequence>MTEINTAFAPESTGAFAPWIKHYPGSGDTGAVVVFPHAGGAAVAYRDLATTLSDNGIDTYVVQYPRRADRLAHPAHPTVEQLAADLFAAGDWAGVGPLRLVGHCMGAVVAFEFARVAEQSGATVHSLWASAGQAPCDVVDAPPLPTGPREMLAEMVDLGGTDPRLLADVDFVEMLLMAVGADYEALNRYVGGGRIAADIHALGGRDDHRIDRDMLSRWANHTSGAFTLAEFDGGHFYLNDQLDAIAEVISAG</sequence>
<comment type="caution">
    <text evidence="6">The sequence shown here is derived from an EMBL/GenBank/DDBJ whole genome shotgun (WGS) entry which is preliminary data.</text>
</comment>
<dbReference type="PANTHER" id="PTHR11487:SF0">
    <property type="entry name" value="S-ACYL FATTY ACID SYNTHASE THIOESTERASE, MEDIUM CHAIN"/>
    <property type="match status" value="1"/>
</dbReference>
<name>A0A1A0LTR8_MYCMU</name>
<protein>
    <recommendedName>
        <fullName evidence="2">Thioesterase TesA</fullName>
    </recommendedName>
</protein>
<dbReference type="Pfam" id="PF00975">
    <property type="entry name" value="Thioesterase"/>
    <property type="match status" value="1"/>
</dbReference>
<evidence type="ECO:0000313" key="8">
    <source>
        <dbReference type="Proteomes" id="UP000093962"/>
    </source>
</evidence>
<dbReference type="AlphaFoldDB" id="A0A1A0LTR8"/>
<evidence type="ECO:0000313" key="6">
    <source>
        <dbReference type="EMBL" id="OBA76535.1"/>
    </source>
</evidence>
<feature type="domain" description="Thioesterase" evidence="5">
    <location>
        <begin position="32"/>
        <end position="251"/>
    </location>
</feature>
<dbReference type="Gene3D" id="3.40.50.1820">
    <property type="entry name" value="alpha/beta hydrolase"/>
    <property type="match status" value="1"/>
</dbReference>
<dbReference type="RefSeq" id="WP_064860915.1">
    <property type="nucleotide sequence ID" value="NZ_LZSF01000286.1"/>
</dbReference>
<dbReference type="OrthoDB" id="8480037at2"/>
<comment type="similarity">
    <text evidence="1">Belongs to the thioesterase family.</text>
</comment>
<reference evidence="6 8" key="1">
    <citation type="submission" date="2016-06" db="EMBL/GenBank/DDBJ databases">
        <authorList>
            <person name="Kjaerup R.B."/>
            <person name="Dalgaard T.S."/>
            <person name="Juul-Madsen H.R."/>
        </authorList>
    </citation>
    <scope>NUCLEOTIDE SEQUENCE [LARGE SCALE GENOMIC DNA]</scope>
    <source>
        <strain evidence="6 8">1199456.5</strain>
    </source>
</reference>